<gene>
    <name evidence="17" type="primary">LOC18614464</name>
</gene>
<dbReference type="CDD" id="cd14066">
    <property type="entry name" value="STKc_IRAK"/>
    <property type="match status" value="1"/>
</dbReference>
<dbReference type="InterPro" id="IPR000719">
    <property type="entry name" value="Prot_kinase_dom"/>
</dbReference>
<evidence type="ECO:0000256" key="1">
    <source>
        <dbReference type="ARBA" id="ARBA00004479"/>
    </source>
</evidence>
<comment type="subcellular location">
    <subcellularLocation>
        <location evidence="1">Membrane</location>
        <topology evidence="1">Single-pass type I membrane protein</topology>
    </subcellularLocation>
</comment>
<dbReference type="RefSeq" id="XP_017974029.1">
    <property type="nucleotide sequence ID" value="XM_018118540.1"/>
</dbReference>
<dbReference type="PANTHER" id="PTHR27009">
    <property type="entry name" value="RUST RESISTANCE KINASE LR10-RELATED"/>
    <property type="match status" value="1"/>
</dbReference>
<evidence type="ECO:0000256" key="14">
    <source>
        <dbReference type="SAM" id="SignalP"/>
    </source>
</evidence>
<evidence type="ECO:0000256" key="9">
    <source>
        <dbReference type="ARBA" id="ARBA00022989"/>
    </source>
</evidence>
<keyword evidence="2" id="KW-0723">Serine/threonine-protein kinase</keyword>
<evidence type="ECO:0000256" key="3">
    <source>
        <dbReference type="ARBA" id="ARBA00022679"/>
    </source>
</evidence>
<dbReference type="Pfam" id="PF13947">
    <property type="entry name" value="GUB_WAK_bind"/>
    <property type="match status" value="1"/>
</dbReference>
<evidence type="ECO:0000256" key="10">
    <source>
        <dbReference type="ARBA" id="ARBA00023136"/>
    </source>
</evidence>
<dbReference type="PROSITE" id="PS00108">
    <property type="entry name" value="PROTEIN_KINASE_ST"/>
    <property type="match status" value="1"/>
</dbReference>
<keyword evidence="10" id="KW-0472">Membrane</keyword>
<dbReference type="InterPro" id="IPR025287">
    <property type="entry name" value="WAK_GUB"/>
</dbReference>
<keyword evidence="3" id="KW-0808">Transferase</keyword>
<dbReference type="GO" id="GO:0030247">
    <property type="term" value="F:polysaccharide binding"/>
    <property type="evidence" value="ECO:0007669"/>
    <property type="project" value="InterPro"/>
</dbReference>
<dbReference type="Proteomes" id="UP000694886">
    <property type="component" value="Chromosome 1"/>
</dbReference>
<dbReference type="FunFam" id="3.30.200.20:FF:000178">
    <property type="entry name" value="serine/threonine-protein kinase PBS1-like"/>
    <property type="match status" value="1"/>
</dbReference>
<dbReference type="GO" id="GO:0016020">
    <property type="term" value="C:membrane"/>
    <property type="evidence" value="ECO:0007669"/>
    <property type="project" value="UniProtKB-SubCell"/>
</dbReference>
<feature type="signal peptide" evidence="14">
    <location>
        <begin position="1"/>
        <end position="19"/>
    </location>
</feature>
<dbReference type="KEGG" id="tcc:18614464"/>
<dbReference type="GO" id="GO:0005524">
    <property type="term" value="F:ATP binding"/>
    <property type="evidence" value="ECO:0007669"/>
    <property type="project" value="UniProtKB-UniRule"/>
</dbReference>
<keyword evidence="11" id="KW-0325">Glycoprotein</keyword>
<dbReference type="Pfam" id="PF00069">
    <property type="entry name" value="Pkinase"/>
    <property type="match status" value="1"/>
</dbReference>
<evidence type="ECO:0000313" key="16">
    <source>
        <dbReference type="Proteomes" id="UP000694886"/>
    </source>
</evidence>
<feature type="domain" description="Protein kinase" evidence="15">
    <location>
        <begin position="345"/>
        <end position="623"/>
    </location>
</feature>
<dbReference type="InterPro" id="IPR008271">
    <property type="entry name" value="Ser/Thr_kinase_AS"/>
</dbReference>
<evidence type="ECO:0000256" key="13">
    <source>
        <dbReference type="SAM" id="MobiDB-lite"/>
    </source>
</evidence>
<name>A0AB32W5S3_THECC</name>
<dbReference type="SUPFAM" id="SSF56112">
    <property type="entry name" value="Protein kinase-like (PK-like)"/>
    <property type="match status" value="1"/>
</dbReference>
<protein>
    <submittedName>
        <fullName evidence="17">Rust resistance kinase Lr10</fullName>
    </submittedName>
</protein>
<evidence type="ECO:0000256" key="2">
    <source>
        <dbReference type="ARBA" id="ARBA00022527"/>
    </source>
</evidence>
<evidence type="ECO:0000256" key="7">
    <source>
        <dbReference type="ARBA" id="ARBA00022777"/>
    </source>
</evidence>
<evidence type="ECO:0000313" key="17">
    <source>
        <dbReference type="RefSeq" id="XP_017974029.1"/>
    </source>
</evidence>
<keyword evidence="8 12" id="KW-0067">ATP-binding</keyword>
<evidence type="ECO:0000256" key="6">
    <source>
        <dbReference type="ARBA" id="ARBA00022741"/>
    </source>
</evidence>
<keyword evidence="7 17" id="KW-0418">Kinase</keyword>
<evidence type="ECO:0000256" key="4">
    <source>
        <dbReference type="ARBA" id="ARBA00022692"/>
    </source>
</evidence>
<dbReference type="InterPro" id="IPR017441">
    <property type="entry name" value="Protein_kinase_ATP_BS"/>
</dbReference>
<evidence type="ECO:0000256" key="5">
    <source>
        <dbReference type="ARBA" id="ARBA00022729"/>
    </source>
</evidence>
<dbReference type="Gramene" id="Tc01v2_t033180.1">
    <property type="protein sequence ID" value="Tc01v2_p033180.1"/>
    <property type="gene ID" value="Tc01v2_g033180"/>
</dbReference>
<reference evidence="16" key="1">
    <citation type="journal article" date="1997" name="Nucleic Acids Res.">
        <title>tRNAscan-SE: a program for improved detection of transfer RNA genes in genomic sequence.</title>
        <authorList>
            <person name="Lowe T.M."/>
            <person name="Eddy S.R."/>
        </authorList>
    </citation>
    <scope>NUCLEOTIDE SEQUENCE [LARGE SCALE GENOMIC DNA]</scope>
    <source>
        <strain evidence="16">r\B97-61/B2</strain>
    </source>
</reference>
<keyword evidence="6 12" id="KW-0547">Nucleotide-binding</keyword>
<evidence type="ECO:0000256" key="11">
    <source>
        <dbReference type="ARBA" id="ARBA00023180"/>
    </source>
</evidence>
<feature type="region of interest" description="Disordered" evidence="13">
    <location>
        <begin position="617"/>
        <end position="637"/>
    </location>
</feature>
<dbReference type="PROSITE" id="PS00107">
    <property type="entry name" value="PROTEIN_KINASE_ATP"/>
    <property type="match status" value="1"/>
</dbReference>
<feature type="chain" id="PRO_5044250575" evidence="14">
    <location>
        <begin position="20"/>
        <end position="637"/>
    </location>
</feature>
<evidence type="ECO:0000259" key="15">
    <source>
        <dbReference type="PROSITE" id="PS50011"/>
    </source>
</evidence>
<evidence type="ECO:0000256" key="12">
    <source>
        <dbReference type="PROSITE-ProRule" id="PRU10141"/>
    </source>
</evidence>
<keyword evidence="5 14" id="KW-0732">Signal</keyword>
<dbReference type="InterPro" id="IPR045874">
    <property type="entry name" value="LRK10/LRL21-25-like"/>
</dbReference>
<dbReference type="Gene3D" id="3.30.200.20">
    <property type="entry name" value="Phosphorylase Kinase, domain 1"/>
    <property type="match status" value="1"/>
</dbReference>
<dbReference type="GO" id="GO:0004674">
    <property type="term" value="F:protein serine/threonine kinase activity"/>
    <property type="evidence" value="ECO:0007669"/>
    <property type="project" value="UniProtKB-KW"/>
</dbReference>
<dbReference type="GeneID" id="18614464"/>
<proteinExistence type="predicted"/>
<keyword evidence="4" id="KW-0812">Transmembrane</keyword>
<dbReference type="AlphaFoldDB" id="A0AB32W5S3"/>
<dbReference type="FunFam" id="1.10.510.10:FF:000590">
    <property type="entry name" value="PR5-like receptor kinase"/>
    <property type="match status" value="1"/>
</dbReference>
<dbReference type="Gene3D" id="1.10.510.10">
    <property type="entry name" value="Transferase(Phosphotransferase) domain 1"/>
    <property type="match status" value="1"/>
</dbReference>
<organism evidence="16 17">
    <name type="scientific">Theobroma cacao</name>
    <name type="common">Cacao</name>
    <name type="synonym">Cocoa</name>
    <dbReference type="NCBI Taxonomy" id="3641"/>
    <lineage>
        <taxon>Eukaryota</taxon>
        <taxon>Viridiplantae</taxon>
        <taxon>Streptophyta</taxon>
        <taxon>Embryophyta</taxon>
        <taxon>Tracheophyta</taxon>
        <taxon>Spermatophyta</taxon>
        <taxon>Magnoliopsida</taxon>
        <taxon>eudicotyledons</taxon>
        <taxon>Gunneridae</taxon>
        <taxon>Pentapetalae</taxon>
        <taxon>rosids</taxon>
        <taxon>malvids</taxon>
        <taxon>Malvales</taxon>
        <taxon>Malvaceae</taxon>
        <taxon>Byttnerioideae</taxon>
        <taxon>Theobroma</taxon>
    </lineage>
</organism>
<reference evidence="17" key="2">
    <citation type="submission" date="2025-08" db="UniProtKB">
        <authorList>
            <consortium name="RefSeq"/>
        </authorList>
    </citation>
    <scope>IDENTIFICATION</scope>
</reference>
<keyword evidence="9" id="KW-1133">Transmembrane helix</keyword>
<dbReference type="PROSITE" id="PS50011">
    <property type="entry name" value="PROTEIN_KINASE_DOM"/>
    <property type="match status" value="1"/>
</dbReference>
<sequence length="637" mass="71974">MPVLNLLIIALFFLPICNSMKESSCSSYCGNLSIQYPFRLRTDPANCGHFLYELACEHERTVLKIDHGRFYVESISYDNETLQAVDPGLKKNDCSSLPRYSWTQDNMSYVNVYRDSDYSHKWLVQPYSSPDTMVYLNCSTTVNSSEYLDASPCITNSSLPQAHHLYVFLGNLPAASLSYSCDYFMMTPAVIQTIGNLTYADIHKQLTKGYELSWSQFFCLICAFNGGYCLYSSNLGEYKSDKRICRRGPLASVNFSGVGRYLWSKIKGKPPKLSTIQGCVGLVLEIVGYFTVARTTVGILCMSVFLIYKWRKSASIDEYVEEFLRNYENLKLRKFSYSDIKKMTGGFKEQLGQGGFGSVFKGKISDGCLVAGKRLTEAKGDGRDFMNEVATIGIVRHVNVVQLLGFCFEGSKKALIYEYMPNGSLDKYLFSQEDVCALSWSRMYEIAFAIAHGIEYLHRGCPVRILHLDIKPHNILLNEDFTPKISDFGLAKLYPRHDSVVSLTNARGTMGYMAPELLYKNIGGISTKSDVYSFGMLLMEMAGRRKNLDPFVENLSQIYFPSWIYDQLEQKGEVEIKDATAEGKDIGNRMIIIALWCIQLKPADRPSMTKVVEMLEDTSEPLQLPPKPALAPDRKRS</sequence>
<evidence type="ECO:0000256" key="8">
    <source>
        <dbReference type="ARBA" id="ARBA00022840"/>
    </source>
</evidence>
<dbReference type="SMART" id="SM00220">
    <property type="entry name" value="S_TKc"/>
    <property type="match status" value="1"/>
</dbReference>
<accession>A0AB32W5S3</accession>
<dbReference type="InterPro" id="IPR011009">
    <property type="entry name" value="Kinase-like_dom_sf"/>
</dbReference>
<feature type="binding site" evidence="12">
    <location>
        <position position="373"/>
    </location>
    <ligand>
        <name>ATP</name>
        <dbReference type="ChEBI" id="CHEBI:30616"/>
    </ligand>
</feature>